<dbReference type="GO" id="GO:0015031">
    <property type="term" value="P:protein transport"/>
    <property type="evidence" value="ECO:0007669"/>
    <property type="project" value="UniProtKB-KW"/>
</dbReference>
<dbReference type="GO" id="GO:0000139">
    <property type="term" value="C:Golgi membrane"/>
    <property type="evidence" value="ECO:0007669"/>
    <property type="project" value="UniProtKB-SubCell"/>
</dbReference>
<dbReference type="GO" id="GO:0006906">
    <property type="term" value="P:vesicle fusion"/>
    <property type="evidence" value="ECO:0007669"/>
    <property type="project" value="TreeGrafter"/>
</dbReference>
<feature type="region of interest" description="Disordered" evidence="10">
    <location>
        <begin position="30"/>
        <end position="59"/>
    </location>
</feature>
<dbReference type="Pfam" id="PF12352">
    <property type="entry name" value="V-SNARE_C"/>
    <property type="match status" value="1"/>
</dbReference>
<dbReference type="InterPro" id="IPR023601">
    <property type="entry name" value="Golgi_SNAP_su1"/>
</dbReference>
<evidence type="ECO:0000256" key="1">
    <source>
        <dbReference type="ARBA" id="ARBA00004409"/>
    </source>
</evidence>
<proteinExistence type="inferred from homology"/>
<dbReference type="GO" id="GO:0005797">
    <property type="term" value="C:Golgi medial cisterna"/>
    <property type="evidence" value="ECO:0007669"/>
    <property type="project" value="TreeGrafter"/>
</dbReference>
<keyword evidence="9" id="KW-0931">ER-Golgi transport</keyword>
<dbReference type="Proteomes" id="UP000076738">
    <property type="component" value="Unassembled WGS sequence"/>
</dbReference>
<dbReference type="EMBL" id="KV417284">
    <property type="protein sequence ID" value="KZO96412.1"/>
    <property type="molecule type" value="Genomic_DNA"/>
</dbReference>
<dbReference type="PANTHER" id="PTHR21094">
    <property type="entry name" value="GOS-28 SNARE- RELATED"/>
    <property type="match status" value="1"/>
</dbReference>
<dbReference type="GO" id="GO:0048219">
    <property type="term" value="P:inter-Golgi cisterna vesicle-mediated transport"/>
    <property type="evidence" value="ECO:0007669"/>
    <property type="project" value="TreeGrafter"/>
</dbReference>
<evidence type="ECO:0000256" key="9">
    <source>
        <dbReference type="PIRNR" id="PIRNR027109"/>
    </source>
</evidence>
<dbReference type="GO" id="GO:0006888">
    <property type="term" value="P:endoplasmic reticulum to Golgi vesicle-mediated transport"/>
    <property type="evidence" value="ECO:0007669"/>
    <property type="project" value="InterPro"/>
</dbReference>
<accession>A0A167M7D9</accession>
<comment type="similarity">
    <text evidence="2 9">Belongs to the GOSR1 family.</text>
</comment>
<gene>
    <name evidence="12" type="ORF">CALVIDRAFT_537188</name>
</gene>
<evidence type="ECO:0000313" key="12">
    <source>
        <dbReference type="EMBL" id="KZO96412.1"/>
    </source>
</evidence>
<dbReference type="PANTHER" id="PTHR21094:SF2">
    <property type="entry name" value="GOLGI SNAP RECEPTOR COMPLEX MEMBER 1"/>
    <property type="match status" value="1"/>
</dbReference>
<keyword evidence="4 11" id="KW-0812">Transmembrane</keyword>
<keyword evidence="6 11" id="KW-1133">Transmembrane helix</keyword>
<name>A0A167M7D9_CALVF</name>
<evidence type="ECO:0000256" key="3">
    <source>
        <dbReference type="ARBA" id="ARBA00022448"/>
    </source>
</evidence>
<dbReference type="AlphaFoldDB" id="A0A167M7D9"/>
<keyword evidence="13" id="KW-1185">Reference proteome</keyword>
<dbReference type="GO" id="GO:0005484">
    <property type="term" value="F:SNAP receptor activity"/>
    <property type="evidence" value="ECO:0007669"/>
    <property type="project" value="TreeGrafter"/>
</dbReference>
<evidence type="ECO:0000256" key="10">
    <source>
        <dbReference type="SAM" id="MobiDB-lite"/>
    </source>
</evidence>
<dbReference type="PIRSF" id="PIRSF027109">
    <property type="entry name" value="Golgi_SNARE"/>
    <property type="match status" value="1"/>
</dbReference>
<evidence type="ECO:0000313" key="13">
    <source>
        <dbReference type="Proteomes" id="UP000076738"/>
    </source>
</evidence>
<feature type="transmembrane region" description="Helical" evidence="11">
    <location>
        <begin position="211"/>
        <end position="229"/>
    </location>
</feature>
<organism evidence="12 13">
    <name type="scientific">Calocera viscosa (strain TUFC12733)</name>
    <dbReference type="NCBI Taxonomy" id="1330018"/>
    <lineage>
        <taxon>Eukaryota</taxon>
        <taxon>Fungi</taxon>
        <taxon>Dikarya</taxon>
        <taxon>Basidiomycota</taxon>
        <taxon>Agaricomycotina</taxon>
        <taxon>Dacrymycetes</taxon>
        <taxon>Dacrymycetales</taxon>
        <taxon>Dacrymycetaceae</taxon>
        <taxon>Calocera</taxon>
    </lineage>
</organism>
<evidence type="ECO:0000256" key="5">
    <source>
        <dbReference type="ARBA" id="ARBA00022927"/>
    </source>
</evidence>
<feature type="compositionally biased region" description="Gly residues" evidence="10">
    <location>
        <begin position="35"/>
        <end position="52"/>
    </location>
</feature>
<reference evidence="12 13" key="1">
    <citation type="journal article" date="2016" name="Mol. Biol. Evol.">
        <title>Comparative Genomics of Early-Diverging Mushroom-Forming Fungi Provides Insights into the Origins of Lignocellulose Decay Capabilities.</title>
        <authorList>
            <person name="Nagy L.G."/>
            <person name="Riley R."/>
            <person name="Tritt A."/>
            <person name="Adam C."/>
            <person name="Daum C."/>
            <person name="Floudas D."/>
            <person name="Sun H."/>
            <person name="Yadav J.S."/>
            <person name="Pangilinan J."/>
            <person name="Larsson K.H."/>
            <person name="Matsuura K."/>
            <person name="Barry K."/>
            <person name="Labutti K."/>
            <person name="Kuo R."/>
            <person name="Ohm R.A."/>
            <person name="Bhattacharya S.S."/>
            <person name="Shirouzu T."/>
            <person name="Yoshinaga Y."/>
            <person name="Martin F.M."/>
            <person name="Grigoriev I.V."/>
            <person name="Hibbett D.S."/>
        </authorList>
    </citation>
    <scope>NUCLEOTIDE SEQUENCE [LARGE SCALE GENOMIC DNA]</scope>
    <source>
        <strain evidence="12 13">TUFC12733</strain>
    </source>
</reference>
<evidence type="ECO:0000256" key="6">
    <source>
        <dbReference type="ARBA" id="ARBA00022989"/>
    </source>
</evidence>
<evidence type="ECO:0000256" key="2">
    <source>
        <dbReference type="ARBA" id="ARBA00008473"/>
    </source>
</evidence>
<comment type="subunit">
    <text evidence="9">Component of several multiprotein Golgi SNARE complexes.</text>
</comment>
<evidence type="ECO:0000256" key="4">
    <source>
        <dbReference type="ARBA" id="ARBA00022692"/>
    </source>
</evidence>
<keyword evidence="3 9" id="KW-0813">Transport</keyword>
<evidence type="ECO:0000256" key="11">
    <source>
        <dbReference type="SAM" id="Phobius"/>
    </source>
</evidence>
<keyword evidence="5 9" id="KW-0653">Protein transport</keyword>
<keyword evidence="7 9" id="KW-0333">Golgi apparatus</keyword>
<comment type="function">
    <text evidence="9">Involved in transport from the ER to the Golgi apparatus as well as in intra-Golgi transport. It belongs to a super-family of proteins called t-SNAREs or soluble NSF (N-ethylmaleimide-sensitive factor) attachment protein receptor.</text>
</comment>
<dbReference type="OrthoDB" id="422156at2759"/>
<protein>
    <recommendedName>
        <fullName evidence="9">Golgi SNAP receptor complex member 1</fullName>
    </recommendedName>
</protein>
<sequence length="231" mass="25771">MATYDSLRRQLRTLESSLDAKLTTYSKLASSIPRAGGGSSTAGYELAGGGGTEELEEEVGGMLERLRDLNDQLSRVLSTPSAPSGPSVSHAVQRHREVLQDYTRDFRRTAQNVRTALEQANLLSNVRGEIESYKTARSTTTDALLNERGHIDSSHRMADELIQHANDTRSEFRTQSRQLGSVQSRMTSVLNTIPGINNLLGMIQTRRRRDAILLGCLIAFLILVLWHYMRR</sequence>
<dbReference type="GO" id="GO:0005801">
    <property type="term" value="C:cis-Golgi network"/>
    <property type="evidence" value="ECO:0007669"/>
    <property type="project" value="InterPro"/>
</dbReference>
<comment type="subcellular location">
    <subcellularLocation>
        <location evidence="1">Golgi apparatus membrane</location>
        <topology evidence="1">Single-pass type IV membrane protein</topology>
    </subcellularLocation>
</comment>
<evidence type="ECO:0000256" key="7">
    <source>
        <dbReference type="ARBA" id="ARBA00023034"/>
    </source>
</evidence>
<keyword evidence="8 9" id="KW-0472">Membrane</keyword>
<dbReference type="GO" id="GO:0031201">
    <property type="term" value="C:SNARE complex"/>
    <property type="evidence" value="ECO:0007669"/>
    <property type="project" value="TreeGrafter"/>
</dbReference>
<evidence type="ECO:0000256" key="8">
    <source>
        <dbReference type="ARBA" id="ARBA00023136"/>
    </source>
</evidence>
<dbReference type="STRING" id="1330018.A0A167M7D9"/>